<dbReference type="InterPro" id="IPR016071">
    <property type="entry name" value="Staphylococal_nuclease_OB-fold"/>
</dbReference>
<evidence type="ECO:0000256" key="1">
    <source>
        <dbReference type="SAM" id="MobiDB-lite"/>
    </source>
</evidence>
<comment type="caution">
    <text evidence="3">The sequence shown here is derived from an EMBL/GenBank/DDBJ whole genome shotgun (WGS) entry which is preliminary data.</text>
</comment>
<name>A0A1V8RSH7_9HYPH</name>
<gene>
    <name evidence="3" type="ORF">BFN67_16440</name>
</gene>
<dbReference type="OrthoDB" id="9805504at2"/>
<reference evidence="3 4" key="1">
    <citation type="journal article" date="2016" name="Int. J. Syst. Evol. Microbiol.">
        <title>Pseudaminobacter manganicus sp. nov., isolated from sludge of a manganese mine.</title>
        <authorList>
            <person name="Li J."/>
            <person name="Huang J."/>
            <person name="Liao S."/>
            <person name="Wang G."/>
        </authorList>
    </citation>
    <scope>NUCLEOTIDE SEQUENCE [LARGE SCALE GENOMIC DNA]</scope>
    <source>
        <strain evidence="3 4">JH-7</strain>
    </source>
</reference>
<dbReference type="Pfam" id="PF00565">
    <property type="entry name" value="SNase"/>
    <property type="match status" value="1"/>
</dbReference>
<keyword evidence="4" id="KW-1185">Reference proteome</keyword>
<dbReference type="AlphaFoldDB" id="A0A1V8RSH7"/>
<organism evidence="3 4">
    <name type="scientific">Manganibacter manganicus</name>
    <dbReference type="NCBI Taxonomy" id="1873176"/>
    <lineage>
        <taxon>Bacteria</taxon>
        <taxon>Pseudomonadati</taxon>
        <taxon>Pseudomonadota</taxon>
        <taxon>Alphaproteobacteria</taxon>
        <taxon>Hyphomicrobiales</taxon>
        <taxon>Phyllobacteriaceae</taxon>
        <taxon>Manganibacter</taxon>
    </lineage>
</organism>
<dbReference type="STRING" id="1873176.BFN67_16440"/>
<feature type="compositionally biased region" description="Low complexity" evidence="1">
    <location>
        <begin position="163"/>
        <end position="180"/>
    </location>
</feature>
<dbReference type="PANTHER" id="PTHR12302:SF26">
    <property type="entry name" value="BLR1266 PROTEIN"/>
    <property type="match status" value="1"/>
</dbReference>
<dbReference type="SMART" id="SM00318">
    <property type="entry name" value="SNc"/>
    <property type="match status" value="1"/>
</dbReference>
<dbReference type="SUPFAM" id="SSF50199">
    <property type="entry name" value="Staphylococcal nuclease"/>
    <property type="match status" value="1"/>
</dbReference>
<dbReference type="PROSITE" id="PS50830">
    <property type="entry name" value="TNASE_3"/>
    <property type="match status" value="1"/>
</dbReference>
<evidence type="ECO:0000259" key="2">
    <source>
        <dbReference type="PROSITE" id="PS50830"/>
    </source>
</evidence>
<feature type="region of interest" description="Disordered" evidence="1">
    <location>
        <begin position="157"/>
        <end position="182"/>
    </location>
</feature>
<evidence type="ECO:0000313" key="4">
    <source>
        <dbReference type="Proteomes" id="UP000191905"/>
    </source>
</evidence>
<dbReference type="EMBL" id="MDET01000011">
    <property type="protein sequence ID" value="OQM76088.1"/>
    <property type="molecule type" value="Genomic_DNA"/>
</dbReference>
<dbReference type="Proteomes" id="UP000191905">
    <property type="component" value="Unassembled WGS sequence"/>
</dbReference>
<accession>A0A1V8RSH7</accession>
<protein>
    <submittedName>
        <fullName evidence="3">Succinoglycan biosynthesis protein exoi</fullName>
    </submittedName>
</protein>
<sequence>MGKLPLSNGVQMAASSRAGTIVGRASVIDGDTIEIHGERIRFNGIDAPESAQPCADSGGRIYRCGARSAEALSEWLAASSPTTCKFVERDQYGRFVGNCTRADGASVQRWLVRNGYAMDWPRYSNGAFAKEQSAARSEKIGIWQGTVQPPWEWRAAQRGKADTSSVVSPMSSATSPAAASEQSGACNIKGNISRNGVHIYHVPGQKYYAQTRISAGKGERWFCTEQEARAAGWRRSQQ</sequence>
<dbReference type="Gene3D" id="2.40.50.90">
    <property type="match status" value="1"/>
</dbReference>
<dbReference type="InterPro" id="IPR035437">
    <property type="entry name" value="SNase_OB-fold_sf"/>
</dbReference>
<evidence type="ECO:0000313" key="3">
    <source>
        <dbReference type="EMBL" id="OQM76088.1"/>
    </source>
</evidence>
<proteinExistence type="predicted"/>
<dbReference type="PANTHER" id="PTHR12302">
    <property type="entry name" value="EBNA2 BINDING PROTEIN P100"/>
    <property type="match status" value="1"/>
</dbReference>
<feature type="domain" description="TNase-like" evidence="2">
    <location>
        <begin position="27"/>
        <end position="145"/>
    </location>
</feature>